<evidence type="ECO:0000256" key="1">
    <source>
        <dbReference type="SAM" id="MobiDB-lite"/>
    </source>
</evidence>
<name>A0A9N8YPI3_FUNMO</name>
<gene>
    <name evidence="2" type="ORF">FMOSSE_LOCUS1300</name>
</gene>
<sequence>MTNTKSTRSSTSKTTTINKPDKSSKLLDLLRRVSTNKSTSIQKSDISSKSNKVKMKMPSTKKEK</sequence>
<feature type="compositionally biased region" description="Low complexity" evidence="1">
    <location>
        <begin position="1"/>
        <end position="16"/>
    </location>
</feature>
<dbReference type="AlphaFoldDB" id="A0A9N8YPI3"/>
<proteinExistence type="predicted"/>
<feature type="compositionally biased region" description="Basic and acidic residues" evidence="1">
    <location>
        <begin position="19"/>
        <end position="31"/>
    </location>
</feature>
<keyword evidence="3" id="KW-1185">Reference proteome</keyword>
<organism evidence="2 3">
    <name type="scientific">Funneliformis mosseae</name>
    <name type="common">Endomycorrhizal fungus</name>
    <name type="synonym">Glomus mosseae</name>
    <dbReference type="NCBI Taxonomy" id="27381"/>
    <lineage>
        <taxon>Eukaryota</taxon>
        <taxon>Fungi</taxon>
        <taxon>Fungi incertae sedis</taxon>
        <taxon>Mucoromycota</taxon>
        <taxon>Glomeromycotina</taxon>
        <taxon>Glomeromycetes</taxon>
        <taxon>Glomerales</taxon>
        <taxon>Glomeraceae</taxon>
        <taxon>Funneliformis</taxon>
    </lineage>
</organism>
<protein>
    <submittedName>
        <fullName evidence="2">9234_t:CDS:1</fullName>
    </submittedName>
</protein>
<feature type="region of interest" description="Disordered" evidence="1">
    <location>
        <begin position="1"/>
        <end position="64"/>
    </location>
</feature>
<evidence type="ECO:0000313" key="2">
    <source>
        <dbReference type="EMBL" id="CAG8447794.1"/>
    </source>
</evidence>
<comment type="caution">
    <text evidence="2">The sequence shown here is derived from an EMBL/GenBank/DDBJ whole genome shotgun (WGS) entry which is preliminary data.</text>
</comment>
<feature type="compositionally biased region" description="Polar residues" evidence="1">
    <location>
        <begin position="33"/>
        <end position="50"/>
    </location>
</feature>
<reference evidence="2" key="1">
    <citation type="submission" date="2021-06" db="EMBL/GenBank/DDBJ databases">
        <authorList>
            <person name="Kallberg Y."/>
            <person name="Tangrot J."/>
            <person name="Rosling A."/>
        </authorList>
    </citation>
    <scope>NUCLEOTIDE SEQUENCE</scope>
    <source>
        <strain evidence="2">87-6 pot B 2015</strain>
    </source>
</reference>
<evidence type="ECO:0000313" key="3">
    <source>
        <dbReference type="Proteomes" id="UP000789375"/>
    </source>
</evidence>
<dbReference type="EMBL" id="CAJVPP010000148">
    <property type="protein sequence ID" value="CAG8447794.1"/>
    <property type="molecule type" value="Genomic_DNA"/>
</dbReference>
<dbReference type="Proteomes" id="UP000789375">
    <property type="component" value="Unassembled WGS sequence"/>
</dbReference>
<accession>A0A9N8YPI3</accession>